<comment type="caution">
    <text evidence="1">The sequence shown here is derived from an EMBL/GenBank/DDBJ whole genome shotgun (WGS) entry which is preliminary data.</text>
</comment>
<dbReference type="RefSeq" id="WP_144249123.1">
    <property type="nucleotide sequence ID" value="NZ_VLPK01000002.1"/>
</dbReference>
<dbReference type="Proteomes" id="UP000318733">
    <property type="component" value="Unassembled WGS sequence"/>
</dbReference>
<keyword evidence="2" id="KW-1185">Reference proteome</keyword>
<proteinExistence type="predicted"/>
<name>A0A556MMC8_9SPHI</name>
<protein>
    <submittedName>
        <fullName evidence="1">Uncharacterized protein</fullName>
    </submittedName>
</protein>
<dbReference type="AlphaFoldDB" id="A0A556MMC8"/>
<gene>
    <name evidence="1" type="ORF">FO440_15265</name>
</gene>
<accession>A0A556MMC8</accession>
<evidence type="ECO:0000313" key="1">
    <source>
        <dbReference type="EMBL" id="TSJ41086.1"/>
    </source>
</evidence>
<evidence type="ECO:0000313" key="2">
    <source>
        <dbReference type="Proteomes" id="UP000318733"/>
    </source>
</evidence>
<sequence>MNSQEGLSIDLHTKSPITTGSYKNGGANGFFTISYFPPDYTLQSFKDYDSDETGTLPSEIIITSFSHTHVEGTFTAVLFNSDSNKTLQVIDGKFSADLIQIP</sequence>
<reference evidence="1 2" key="1">
    <citation type="submission" date="2019-07" db="EMBL/GenBank/DDBJ databases">
        <authorList>
            <person name="Huq M.A."/>
        </authorList>
    </citation>
    <scope>NUCLEOTIDE SEQUENCE [LARGE SCALE GENOMIC DNA]</scope>
    <source>
        <strain evidence="1 2">MAH-19</strain>
    </source>
</reference>
<dbReference type="EMBL" id="VLPK01000002">
    <property type="protein sequence ID" value="TSJ41086.1"/>
    <property type="molecule type" value="Genomic_DNA"/>
</dbReference>
<organism evidence="1 2">
    <name type="scientific">Mucilaginibacter corticis</name>
    <dbReference type="NCBI Taxonomy" id="2597670"/>
    <lineage>
        <taxon>Bacteria</taxon>
        <taxon>Pseudomonadati</taxon>
        <taxon>Bacteroidota</taxon>
        <taxon>Sphingobacteriia</taxon>
        <taxon>Sphingobacteriales</taxon>
        <taxon>Sphingobacteriaceae</taxon>
        <taxon>Mucilaginibacter</taxon>
    </lineage>
</organism>